<protein>
    <submittedName>
        <fullName evidence="1">Uncharacterized protein</fullName>
    </submittedName>
</protein>
<name>S8D336_9LAMI</name>
<reference evidence="1 2" key="1">
    <citation type="journal article" date="2013" name="BMC Genomics">
        <title>The miniature genome of a carnivorous plant Genlisea aurea contains a low number of genes and short non-coding sequences.</title>
        <authorList>
            <person name="Leushkin E.V."/>
            <person name="Sutormin R.A."/>
            <person name="Nabieva E.R."/>
            <person name="Penin A.A."/>
            <person name="Kondrashov A.S."/>
            <person name="Logacheva M.D."/>
        </authorList>
    </citation>
    <scope>NUCLEOTIDE SEQUENCE [LARGE SCALE GENOMIC DNA]</scope>
</reference>
<dbReference type="AlphaFoldDB" id="S8D336"/>
<organism evidence="1 2">
    <name type="scientific">Genlisea aurea</name>
    <dbReference type="NCBI Taxonomy" id="192259"/>
    <lineage>
        <taxon>Eukaryota</taxon>
        <taxon>Viridiplantae</taxon>
        <taxon>Streptophyta</taxon>
        <taxon>Embryophyta</taxon>
        <taxon>Tracheophyta</taxon>
        <taxon>Spermatophyta</taxon>
        <taxon>Magnoliopsida</taxon>
        <taxon>eudicotyledons</taxon>
        <taxon>Gunneridae</taxon>
        <taxon>Pentapetalae</taxon>
        <taxon>asterids</taxon>
        <taxon>lamiids</taxon>
        <taxon>Lamiales</taxon>
        <taxon>Lentibulariaceae</taxon>
        <taxon>Genlisea</taxon>
    </lineage>
</organism>
<evidence type="ECO:0000313" key="2">
    <source>
        <dbReference type="Proteomes" id="UP000015453"/>
    </source>
</evidence>
<gene>
    <name evidence="1" type="ORF">M569_02944</name>
</gene>
<dbReference type="Proteomes" id="UP000015453">
    <property type="component" value="Unassembled WGS sequence"/>
</dbReference>
<comment type="caution">
    <text evidence="1">The sequence shown here is derived from an EMBL/GenBank/DDBJ whole genome shotgun (WGS) entry which is preliminary data.</text>
</comment>
<dbReference type="EMBL" id="AUSU01001101">
    <property type="protein sequence ID" value="EPS71816.1"/>
    <property type="molecule type" value="Genomic_DNA"/>
</dbReference>
<evidence type="ECO:0000313" key="1">
    <source>
        <dbReference type="EMBL" id="EPS71816.1"/>
    </source>
</evidence>
<accession>S8D336</accession>
<proteinExistence type="predicted"/>
<sequence>MKKMKKLERSGGWRRSGRVAINGVRWRSKFLGEKKELPFPIGSVVFSVFMWRMWNKFGGSC</sequence>
<keyword evidence="2" id="KW-1185">Reference proteome</keyword>